<sequence>MALVLEQIVSEGLAQLSYMVGDDKAGLVAVIDPRRDVETYLTRARELGVRISAIIETHIHADFVSGAHELQARTGATIYGGISEAYQFELTQMPDSEAIALGNVTIRALHTPGHTPEHISLLLFDKKQGDDPIAVFTGDTLFNQDAGRPDLLGEAETRQLADALYHSLYETLLPLGDHVEVYPGHGAGSACGKSIGDRRQSTIGNERLHSPVFQHPDKADFVRWLLDAMPEPPRHYPILKKLNAVGAPLIGQPPVIPPLPPKAFNEQRQQVDGVVVLDARSILAFGGGHIPGALNVALLAEFPTWVGWMIDREAPMLLVVESERDITLASEHLFRVGCDQVVGYLHQGMTSWQNAALPLQAIGEWTVQTLHEHLNDSDLTILDVRSDQERSEGYVPHSQHRYVAHLRENLTGLDPTRPTVVYCGSGYRASIAASILQQNGFTSVTNVPGSWTAWQAAKLPVEKPASLNQ</sequence>
<dbReference type="InterPro" id="IPR001763">
    <property type="entry name" value="Rhodanese-like_dom"/>
</dbReference>
<reference evidence="3" key="1">
    <citation type="submission" date="2021-03" db="EMBL/GenBank/DDBJ databases">
        <title>Fibrella sp. HMF5335 genome sequencing and assembly.</title>
        <authorList>
            <person name="Kang H."/>
            <person name="Kim H."/>
            <person name="Bae S."/>
            <person name="Joh K."/>
        </authorList>
    </citation>
    <scope>NUCLEOTIDE SEQUENCE</scope>
    <source>
        <strain evidence="3">HMF5335</strain>
    </source>
</reference>
<evidence type="ECO:0000256" key="1">
    <source>
        <dbReference type="ARBA" id="ARBA00022723"/>
    </source>
</evidence>
<feature type="domain" description="Rhodanese" evidence="2">
    <location>
        <begin position="375"/>
        <end position="463"/>
    </location>
</feature>
<dbReference type="Gene3D" id="3.40.250.10">
    <property type="entry name" value="Rhodanese-like domain"/>
    <property type="match status" value="2"/>
</dbReference>
<dbReference type="AlphaFoldDB" id="A0A939K6X3"/>
<dbReference type="Proteomes" id="UP000664034">
    <property type="component" value="Unassembled WGS sequence"/>
</dbReference>
<dbReference type="InterPro" id="IPR001307">
    <property type="entry name" value="Thiosulphate_STrfase_CS"/>
</dbReference>
<organism evidence="3 4">
    <name type="scientific">Fibrella rubiginis</name>
    <dbReference type="NCBI Taxonomy" id="2817060"/>
    <lineage>
        <taxon>Bacteria</taxon>
        <taxon>Pseudomonadati</taxon>
        <taxon>Bacteroidota</taxon>
        <taxon>Cytophagia</taxon>
        <taxon>Cytophagales</taxon>
        <taxon>Spirosomataceae</taxon>
        <taxon>Fibrella</taxon>
    </lineage>
</organism>
<dbReference type="CDD" id="cd00158">
    <property type="entry name" value="RHOD"/>
    <property type="match status" value="1"/>
</dbReference>
<dbReference type="InterPro" id="IPR001279">
    <property type="entry name" value="Metallo-B-lactamas"/>
</dbReference>
<keyword evidence="1" id="KW-0479">Metal-binding</keyword>
<evidence type="ECO:0000259" key="2">
    <source>
        <dbReference type="PROSITE" id="PS50206"/>
    </source>
</evidence>
<dbReference type="GO" id="GO:0004792">
    <property type="term" value="F:thiosulfate-cyanide sulfurtransferase activity"/>
    <property type="evidence" value="ECO:0007669"/>
    <property type="project" value="InterPro"/>
</dbReference>
<dbReference type="GO" id="GO:0046872">
    <property type="term" value="F:metal ion binding"/>
    <property type="evidence" value="ECO:0007669"/>
    <property type="project" value="UniProtKB-KW"/>
</dbReference>
<dbReference type="InterPro" id="IPR044528">
    <property type="entry name" value="POD-like_MBL-fold"/>
</dbReference>
<dbReference type="InterPro" id="IPR036866">
    <property type="entry name" value="RibonucZ/Hydroxyglut_hydro"/>
</dbReference>
<protein>
    <submittedName>
        <fullName evidence="3">MBL fold metallo-hydrolase</fullName>
    </submittedName>
</protein>
<dbReference type="SUPFAM" id="SSF52821">
    <property type="entry name" value="Rhodanese/Cell cycle control phosphatase"/>
    <property type="match status" value="2"/>
</dbReference>
<dbReference type="GO" id="GO:0070813">
    <property type="term" value="P:hydrogen sulfide metabolic process"/>
    <property type="evidence" value="ECO:0007669"/>
    <property type="project" value="TreeGrafter"/>
</dbReference>
<dbReference type="GO" id="GO:0006749">
    <property type="term" value="P:glutathione metabolic process"/>
    <property type="evidence" value="ECO:0007669"/>
    <property type="project" value="InterPro"/>
</dbReference>
<dbReference type="FunFam" id="3.60.15.10:FF:000030">
    <property type="entry name" value="Metallo-beta-lactamase family protein"/>
    <property type="match status" value="1"/>
</dbReference>
<dbReference type="Pfam" id="PF00581">
    <property type="entry name" value="Rhodanese"/>
    <property type="match status" value="2"/>
</dbReference>
<dbReference type="PANTHER" id="PTHR43084:SF1">
    <property type="entry name" value="PERSULFIDE DIOXYGENASE ETHE1, MITOCHONDRIAL"/>
    <property type="match status" value="1"/>
</dbReference>
<dbReference type="PANTHER" id="PTHR43084">
    <property type="entry name" value="PERSULFIDE DIOXYGENASE ETHE1"/>
    <property type="match status" value="1"/>
</dbReference>
<dbReference type="InterPro" id="IPR051682">
    <property type="entry name" value="Mito_Persulfide_Diox"/>
</dbReference>
<dbReference type="SUPFAM" id="SSF56281">
    <property type="entry name" value="Metallo-hydrolase/oxidoreductase"/>
    <property type="match status" value="1"/>
</dbReference>
<keyword evidence="4" id="KW-1185">Reference proteome</keyword>
<name>A0A939K6X3_9BACT</name>
<gene>
    <name evidence="3" type="ORF">J2I47_22410</name>
</gene>
<dbReference type="PROSITE" id="PS00380">
    <property type="entry name" value="RHODANESE_1"/>
    <property type="match status" value="1"/>
</dbReference>
<dbReference type="EMBL" id="JAFMYV010000013">
    <property type="protein sequence ID" value="MBO0939323.1"/>
    <property type="molecule type" value="Genomic_DNA"/>
</dbReference>
<comment type="caution">
    <text evidence="3">The sequence shown here is derived from an EMBL/GenBank/DDBJ whole genome shotgun (WGS) entry which is preliminary data.</text>
</comment>
<feature type="domain" description="Rhodanese" evidence="2">
    <location>
        <begin position="270"/>
        <end position="361"/>
    </location>
</feature>
<evidence type="ECO:0000313" key="4">
    <source>
        <dbReference type="Proteomes" id="UP000664034"/>
    </source>
</evidence>
<dbReference type="GO" id="GO:0050313">
    <property type="term" value="F:sulfur dioxygenase activity"/>
    <property type="evidence" value="ECO:0007669"/>
    <property type="project" value="InterPro"/>
</dbReference>
<dbReference type="CDD" id="cd07724">
    <property type="entry name" value="POD-like_MBL-fold"/>
    <property type="match status" value="1"/>
</dbReference>
<dbReference type="PROSITE" id="PS50206">
    <property type="entry name" value="RHODANESE_3"/>
    <property type="match status" value="2"/>
</dbReference>
<accession>A0A939K6X3</accession>
<dbReference type="SMART" id="SM00849">
    <property type="entry name" value="Lactamase_B"/>
    <property type="match status" value="1"/>
</dbReference>
<dbReference type="SMART" id="SM00450">
    <property type="entry name" value="RHOD"/>
    <property type="match status" value="2"/>
</dbReference>
<dbReference type="InterPro" id="IPR036873">
    <property type="entry name" value="Rhodanese-like_dom_sf"/>
</dbReference>
<dbReference type="Pfam" id="PF00753">
    <property type="entry name" value="Lactamase_B"/>
    <property type="match status" value="1"/>
</dbReference>
<dbReference type="RefSeq" id="WP_207366847.1">
    <property type="nucleotide sequence ID" value="NZ_JAFMYV010000013.1"/>
</dbReference>
<proteinExistence type="predicted"/>
<evidence type="ECO:0000313" key="3">
    <source>
        <dbReference type="EMBL" id="MBO0939323.1"/>
    </source>
</evidence>
<dbReference type="Gene3D" id="3.60.15.10">
    <property type="entry name" value="Ribonuclease Z/Hydroxyacylglutathione hydrolase-like"/>
    <property type="match status" value="1"/>
</dbReference>